<evidence type="ECO:0000256" key="10">
    <source>
        <dbReference type="SAM" id="Phobius"/>
    </source>
</evidence>
<feature type="compositionally biased region" description="Basic residues" evidence="9">
    <location>
        <begin position="231"/>
        <end position="252"/>
    </location>
</feature>
<evidence type="ECO:0000256" key="8">
    <source>
        <dbReference type="ARBA" id="ARBA00038311"/>
    </source>
</evidence>
<feature type="transmembrane region" description="Helical" evidence="10">
    <location>
        <begin position="171"/>
        <end position="194"/>
    </location>
</feature>
<dbReference type="PANTHER" id="PTHR12924">
    <property type="entry name" value="TRANSLOCON-ASSOCIATED PROTEIN, ALPHA SUBUNIT"/>
    <property type="match status" value="1"/>
</dbReference>
<proteinExistence type="inferred from homology"/>
<evidence type="ECO:0000256" key="4">
    <source>
        <dbReference type="ARBA" id="ARBA00022824"/>
    </source>
</evidence>
<evidence type="ECO:0000256" key="6">
    <source>
        <dbReference type="ARBA" id="ARBA00023136"/>
    </source>
</evidence>
<feature type="signal peptide" evidence="11">
    <location>
        <begin position="1"/>
        <end position="15"/>
    </location>
</feature>
<evidence type="ECO:0000256" key="9">
    <source>
        <dbReference type="SAM" id="MobiDB-lite"/>
    </source>
</evidence>
<feature type="chain" id="PRO_5013353328" evidence="11">
    <location>
        <begin position="16"/>
        <end position="252"/>
    </location>
</feature>
<keyword evidence="2 10" id="KW-0812">Transmembrane</keyword>
<comment type="function">
    <text evidence="7">Is probably involved in a pathway contributing to genomic integrity.</text>
</comment>
<keyword evidence="4" id="KW-0256">Endoplasmic reticulum</keyword>
<evidence type="ECO:0000256" key="5">
    <source>
        <dbReference type="ARBA" id="ARBA00022989"/>
    </source>
</evidence>
<gene>
    <name evidence="12" type="ORF">GSTUAT00000406001</name>
</gene>
<dbReference type="Proteomes" id="UP001412239">
    <property type="component" value="Unassembled WGS sequence"/>
</dbReference>
<evidence type="ECO:0000256" key="2">
    <source>
        <dbReference type="ARBA" id="ARBA00022692"/>
    </source>
</evidence>
<keyword evidence="13" id="KW-1185">Reference proteome</keyword>
<name>A0A292Q9R0_9PEZI</name>
<evidence type="ECO:0000256" key="1">
    <source>
        <dbReference type="ARBA" id="ARBA00004115"/>
    </source>
</evidence>
<dbReference type="GO" id="GO:0005789">
    <property type="term" value="C:endoplasmic reticulum membrane"/>
    <property type="evidence" value="ECO:0007669"/>
    <property type="project" value="UniProtKB-SubCell"/>
</dbReference>
<evidence type="ECO:0000256" key="7">
    <source>
        <dbReference type="ARBA" id="ARBA00037565"/>
    </source>
</evidence>
<organism evidence="12 13">
    <name type="scientific">Tuber aestivum</name>
    <name type="common">summer truffle</name>
    <dbReference type="NCBI Taxonomy" id="59557"/>
    <lineage>
        <taxon>Eukaryota</taxon>
        <taxon>Fungi</taxon>
        <taxon>Dikarya</taxon>
        <taxon>Ascomycota</taxon>
        <taxon>Pezizomycotina</taxon>
        <taxon>Pezizomycetes</taxon>
        <taxon>Pezizales</taxon>
        <taxon>Tuberaceae</taxon>
        <taxon>Tuber</taxon>
    </lineage>
</organism>
<accession>A0A292Q9R0</accession>
<reference evidence="12" key="1">
    <citation type="submission" date="2015-10" db="EMBL/GenBank/DDBJ databases">
        <authorList>
            <person name="Regsiter A."/>
            <person name="william w."/>
        </authorList>
    </citation>
    <scope>NUCLEOTIDE SEQUENCE</scope>
    <source>
        <strain evidence="12">Montdore</strain>
    </source>
</reference>
<feature type="region of interest" description="Disordered" evidence="9">
    <location>
        <begin position="230"/>
        <end position="252"/>
    </location>
</feature>
<dbReference type="PANTHER" id="PTHR12924:SF0">
    <property type="entry name" value="TRANSLOCON-ASSOCIATED PROTEIN SUBUNIT ALPHA"/>
    <property type="match status" value="1"/>
</dbReference>
<protein>
    <submittedName>
        <fullName evidence="12">Uncharacterized protein</fullName>
    </submittedName>
</protein>
<evidence type="ECO:0000256" key="3">
    <source>
        <dbReference type="ARBA" id="ARBA00022729"/>
    </source>
</evidence>
<sequence length="252" mass="27414">MRALAALLLPLIASAQLFGSNTVNPDPSTQRKLNLTLQVHFPDVPNELVTVGSGNPSVKLVNGIPTHVSFSLANFEDSPIFVKAVGGSLWDSGKDVAARNLTSKKLGSLEVPKGQKIEIPYEFVNEMHPREILLNLAMVLRHEGEIITVSAYNQTVAVVEAPTSLLDPQLLFLYLILAVTVAYAGYFVYNTWLASVIPITKRSRSDAPKLVRPTPPLAQSGKYDESWIPAHHIKKPTTSRARSGAKGRKGAE</sequence>
<keyword evidence="6 10" id="KW-0472">Membrane</keyword>
<evidence type="ECO:0000256" key="11">
    <source>
        <dbReference type="SAM" id="SignalP"/>
    </source>
</evidence>
<keyword evidence="5 10" id="KW-1133">Transmembrane helix</keyword>
<comment type="similarity">
    <text evidence="8">Belongs to the IRC22 family.</text>
</comment>
<dbReference type="AlphaFoldDB" id="A0A292Q9R0"/>
<dbReference type="Pfam" id="PF03896">
    <property type="entry name" value="TRAP_alpha"/>
    <property type="match status" value="1"/>
</dbReference>
<comment type="subcellular location">
    <subcellularLocation>
        <location evidence="1">Endoplasmic reticulum membrane</location>
        <topology evidence="1">Single-pass type I membrane protein</topology>
    </subcellularLocation>
</comment>
<dbReference type="EMBL" id="LN890946">
    <property type="protein sequence ID" value="CUS15473.1"/>
    <property type="molecule type" value="Genomic_DNA"/>
</dbReference>
<evidence type="ECO:0000313" key="13">
    <source>
        <dbReference type="Proteomes" id="UP001412239"/>
    </source>
</evidence>
<dbReference type="InterPro" id="IPR005595">
    <property type="entry name" value="TRAP_alpha"/>
</dbReference>
<evidence type="ECO:0000313" key="12">
    <source>
        <dbReference type="EMBL" id="CUS15473.1"/>
    </source>
</evidence>
<keyword evidence="3 11" id="KW-0732">Signal</keyword>